<proteinExistence type="predicted"/>
<feature type="region of interest" description="Disordered" evidence="1">
    <location>
        <begin position="1"/>
        <end position="230"/>
    </location>
</feature>
<keyword evidence="3" id="KW-1185">Reference proteome</keyword>
<dbReference type="Proteomes" id="UP001301769">
    <property type="component" value="Unassembled WGS sequence"/>
</dbReference>
<organism evidence="2 3">
    <name type="scientific">Rhypophila decipiens</name>
    <dbReference type="NCBI Taxonomy" id="261697"/>
    <lineage>
        <taxon>Eukaryota</taxon>
        <taxon>Fungi</taxon>
        <taxon>Dikarya</taxon>
        <taxon>Ascomycota</taxon>
        <taxon>Pezizomycotina</taxon>
        <taxon>Sordariomycetes</taxon>
        <taxon>Sordariomycetidae</taxon>
        <taxon>Sordariales</taxon>
        <taxon>Naviculisporaceae</taxon>
        <taxon>Rhypophila</taxon>
    </lineage>
</organism>
<evidence type="ECO:0000313" key="2">
    <source>
        <dbReference type="EMBL" id="KAK4214834.1"/>
    </source>
</evidence>
<feature type="compositionally biased region" description="Low complexity" evidence="1">
    <location>
        <begin position="201"/>
        <end position="218"/>
    </location>
</feature>
<feature type="compositionally biased region" description="Basic and acidic residues" evidence="1">
    <location>
        <begin position="108"/>
        <end position="134"/>
    </location>
</feature>
<dbReference type="EMBL" id="MU858087">
    <property type="protein sequence ID" value="KAK4214834.1"/>
    <property type="molecule type" value="Genomic_DNA"/>
</dbReference>
<reference evidence="2" key="2">
    <citation type="submission" date="2023-05" db="EMBL/GenBank/DDBJ databases">
        <authorList>
            <consortium name="Lawrence Berkeley National Laboratory"/>
            <person name="Steindorff A."/>
            <person name="Hensen N."/>
            <person name="Bonometti L."/>
            <person name="Westerberg I."/>
            <person name="Brannstrom I.O."/>
            <person name="Guillou S."/>
            <person name="Cros-Aarteil S."/>
            <person name="Calhoun S."/>
            <person name="Haridas S."/>
            <person name="Kuo A."/>
            <person name="Mondo S."/>
            <person name="Pangilinan J."/>
            <person name="Riley R."/>
            <person name="Labutti K."/>
            <person name="Andreopoulos B."/>
            <person name="Lipzen A."/>
            <person name="Chen C."/>
            <person name="Yanf M."/>
            <person name="Daum C."/>
            <person name="Ng V."/>
            <person name="Clum A."/>
            <person name="Ohm R."/>
            <person name="Martin F."/>
            <person name="Silar P."/>
            <person name="Natvig D."/>
            <person name="Lalanne C."/>
            <person name="Gautier V."/>
            <person name="Ament-Velasquez S.L."/>
            <person name="Kruys A."/>
            <person name="Hutchinson M.I."/>
            <person name="Powell A.J."/>
            <person name="Barry K."/>
            <person name="Miller A.N."/>
            <person name="Grigoriev I.V."/>
            <person name="Debuchy R."/>
            <person name="Gladieux P."/>
            <person name="Thoren M.H."/>
            <person name="Johannesson H."/>
        </authorList>
    </citation>
    <scope>NUCLEOTIDE SEQUENCE</scope>
    <source>
        <strain evidence="2">PSN293</strain>
    </source>
</reference>
<protein>
    <submittedName>
        <fullName evidence="2">Uncharacterized protein</fullName>
    </submittedName>
</protein>
<evidence type="ECO:0000256" key="1">
    <source>
        <dbReference type="SAM" id="MobiDB-lite"/>
    </source>
</evidence>
<dbReference type="AlphaFoldDB" id="A0AAN6Y8X2"/>
<feature type="compositionally biased region" description="Low complexity" evidence="1">
    <location>
        <begin position="63"/>
        <end position="80"/>
    </location>
</feature>
<comment type="caution">
    <text evidence="2">The sequence shown here is derived from an EMBL/GenBank/DDBJ whole genome shotgun (WGS) entry which is preliminary data.</text>
</comment>
<feature type="compositionally biased region" description="Pro residues" evidence="1">
    <location>
        <begin position="220"/>
        <end position="230"/>
    </location>
</feature>
<evidence type="ECO:0000313" key="3">
    <source>
        <dbReference type="Proteomes" id="UP001301769"/>
    </source>
</evidence>
<sequence length="230" mass="25046">MAAESQREWLNLEDGAASEANSSVQVHLDSRSVRGLSTSRTHRSRSRRRRSPSRNPDHAETMLQPSGNSQSQSSGLSSQPIHDTPLPQEDLLIDLISPTEPSSSSVDDLFHGLKRPHDDETPGEPSPKRDKLGEELEQMMADAKKEEDQPATKDNDAVHGPSISQSPDGVPGPSTMTRKVLPIRHARKTSTTQSGQRDSEQQQGGSSTPQNSSNSSTPKPRTPQGPPQRK</sequence>
<gene>
    <name evidence="2" type="ORF">QBC37DRAFT_372581</name>
</gene>
<reference evidence="2" key="1">
    <citation type="journal article" date="2023" name="Mol. Phylogenet. Evol.">
        <title>Genome-scale phylogeny and comparative genomics of the fungal order Sordariales.</title>
        <authorList>
            <person name="Hensen N."/>
            <person name="Bonometti L."/>
            <person name="Westerberg I."/>
            <person name="Brannstrom I.O."/>
            <person name="Guillou S."/>
            <person name="Cros-Aarteil S."/>
            <person name="Calhoun S."/>
            <person name="Haridas S."/>
            <person name="Kuo A."/>
            <person name="Mondo S."/>
            <person name="Pangilinan J."/>
            <person name="Riley R."/>
            <person name="LaButti K."/>
            <person name="Andreopoulos B."/>
            <person name="Lipzen A."/>
            <person name="Chen C."/>
            <person name="Yan M."/>
            <person name="Daum C."/>
            <person name="Ng V."/>
            <person name="Clum A."/>
            <person name="Steindorff A."/>
            <person name="Ohm R.A."/>
            <person name="Martin F."/>
            <person name="Silar P."/>
            <person name="Natvig D.O."/>
            <person name="Lalanne C."/>
            <person name="Gautier V."/>
            <person name="Ament-Velasquez S.L."/>
            <person name="Kruys A."/>
            <person name="Hutchinson M.I."/>
            <person name="Powell A.J."/>
            <person name="Barry K."/>
            <person name="Miller A.N."/>
            <person name="Grigoriev I.V."/>
            <person name="Debuchy R."/>
            <person name="Gladieux P."/>
            <person name="Hiltunen Thoren M."/>
            <person name="Johannesson H."/>
        </authorList>
    </citation>
    <scope>NUCLEOTIDE SEQUENCE</scope>
    <source>
        <strain evidence="2">PSN293</strain>
    </source>
</reference>
<feature type="compositionally biased region" description="Basic residues" evidence="1">
    <location>
        <begin position="40"/>
        <end position="52"/>
    </location>
</feature>
<feature type="compositionally biased region" description="Basic and acidic residues" evidence="1">
    <location>
        <begin position="142"/>
        <end position="157"/>
    </location>
</feature>
<name>A0AAN6Y8X2_9PEZI</name>
<accession>A0AAN6Y8X2</accession>